<evidence type="ECO:0000256" key="3">
    <source>
        <dbReference type="ARBA" id="ARBA00022692"/>
    </source>
</evidence>
<sequence length="415" mass="44623">MITQRLLAGGIDRRILITVAILCGFAVLVPVLHLAFPPSSAFHVPNYLVTLVGKYLTYALLALALDLVWGFCGILSLGHGAFFALGGYAMGMYLMRQIGDRGVYGNPILPDFMVFLNYKELSWFWYGFDQFWFAAIMIVLVPGALAFVFGWFAFRSRVTGVYLSIITQALTYALLLAFFRNDMGFGGNNGLTDFKDILGFNVQAPATRAALFAASAIALSVGLLVTAAVTKSKYGKLMIAVRDAESRTRFIGWRPENIKLFAFTVSAVMAGIAGALYVPQVGIINPGEFAPANSIEVVVWTAVGGRGTLVGPVVGALLVNGGKSWFTGVLPEFWLFALGGLFVGVTLFLPKGIVGTWDAWQTARRDAAERRRTEALAQDEEPPTTPTPGSKPSSARSASRPDDGLAGGAEPQPAE</sequence>
<evidence type="ECO:0000313" key="9">
    <source>
        <dbReference type="Proteomes" id="UP000182840"/>
    </source>
</evidence>
<dbReference type="GO" id="GO:0005886">
    <property type="term" value="C:plasma membrane"/>
    <property type="evidence" value="ECO:0007669"/>
    <property type="project" value="UniProtKB-SubCell"/>
</dbReference>
<dbReference type="InterPro" id="IPR017778">
    <property type="entry name" value="ABC_transptr_urea_perm_UrtC"/>
</dbReference>
<evidence type="ECO:0000256" key="4">
    <source>
        <dbReference type="ARBA" id="ARBA00022989"/>
    </source>
</evidence>
<dbReference type="AlphaFoldDB" id="A0A1L3SS04"/>
<dbReference type="PANTHER" id="PTHR30482">
    <property type="entry name" value="HIGH-AFFINITY BRANCHED-CHAIN AMINO ACID TRANSPORT SYSTEM PERMEASE"/>
    <property type="match status" value="1"/>
</dbReference>
<feature type="region of interest" description="Disordered" evidence="6">
    <location>
        <begin position="365"/>
        <end position="415"/>
    </location>
</feature>
<dbReference type="GO" id="GO:0015658">
    <property type="term" value="F:branched-chain amino acid transmembrane transporter activity"/>
    <property type="evidence" value="ECO:0007669"/>
    <property type="project" value="InterPro"/>
</dbReference>
<feature type="transmembrane region" description="Helical" evidence="7">
    <location>
        <begin position="333"/>
        <end position="354"/>
    </location>
</feature>
<feature type="transmembrane region" description="Helical" evidence="7">
    <location>
        <begin position="258"/>
        <end position="278"/>
    </location>
</feature>
<keyword evidence="4 7" id="KW-1133">Transmembrane helix</keyword>
<evidence type="ECO:0000256" key="6">
    <source>
        <dbReference type="SAM" id="MobiDB-lite"/>
    </source>
</evidence>
<keyword evidence="2" id="KW-1003">Cell membrane</keyword>
<dbReference type="Proteomes" id="UP000182840">
    <property type="component" value="Chromosome"/>
</dbReference>
<keyword evidence="5 7" id="KW-0472">Membrane</keyword>
<name>A0A1L3SS04_9HYPH</name>
<dbReference type="InterPro" id="IPR001851">
    <property type="entry name" value="ABC_transp_permease"/>
</dbReference>
<feature type="transmembrane region" description="Helical" evidence="7">
    <location>
        <begin position="209"/>
        <end position="229"/>
    </location>
</feature>
<dbReference type="Pfam" id="PF02653">
    <property type="entry name" value="BPD_transp_2"/>
    <property type="match status" value="1"/>
</dbReference>
<accession>A0A1L3SS04</accession>
<evidence type="ECO:0000256" key="1">
    <source>
        <dbReference type="ARBA" id="ARBA00004651"/>
    </source>
</evidence>
<evidence type="ECO:0000256" key="5">
    <source>
        <dbReference type="ARBA" id="ARBA00023136"/>
    </source>
</evidence>
<dbReference type="KEGG" id="meso:BSQ44_12790"/>
<dbReference type="CDD" id="cd06581">
    <property type="entry name" value="TM_PBP1_LivM_like"/>
    <property type="match status" value="1"/>
</dbReference>
<comment type="subcellular location">
    <subcellularLocation>
        <location evidence="1">Cell membrane</location>
        <topology evidence="1">Multi-pass membrane protein</topology>
    </subcellularLocation>
</comment>
<feature type="compositionally biased region" description="Low complexity" evidence="6">
    <location>
        <begin position="387"/>
        <end position="398"/>
    </location>
</feature>
<evidence type="ECO:0000256" key="2">
    <source>
        <dbReference type="ARBA" id="ARBA00022475"/>
    </source>
</evidence>
<dbReference type="NCBIfam" id="TIGR03408">
    <property type="entry name" value="urea_trans_UrtC"/>
    <property type="match status" value="1"/>
</dbReference>
<keyword evidence="9" id="KW-1185">Reference proteome</keyword>
<dbReference type="OrthoDB" id="9034298at2"/>
<feature type="transmembrane region" description="Helical" evidence="7">
    <location>
        <begin position="161"/>
        <end position="179"/>
    </location>
</feature>
<organism evidence="8 9">
    <name type="scientific">Aquibium oceanicum</name>
    <dbReference type="NCBI Taxonomy" id="1670800"/>
    <lineage>
        <taxon>Bacteria</taxon>
        <taxon>Pseudomonadati</taxon>
        <taxon>Pseudomonadota</taxon>
        <taxon>Alphaproteobacteria</taxon>
        <taxon>Hyphomicrobiales</taxon>
        <taxon>Phyllobacteriaceae</taxon>
        <taxon>Aquibium</taxon>
    </lineage>
</organism>
<feature type="transmembrane region" description="Helical" evidence="7">
    <location>
        <begin position="130"/>
        <end position="154"/>
    </location>
</feature>
<dbReference type="InterPro" id="IPR043428">
    <property type="entry name" value="LivM-like"/>
</dbReference>
<feature type="compositionally biased region" description="Basic and acidic residues" evidence="6">
    <location>
        <begin position="365"/>
        <end position="374"/>
    </location>
</feature>
<evidence type="ECO:0000256" key="7">
    <source>
        <dbReference type="SAM" id="Phobius"/>
    </source>
</evidence>
<reference evidence="9" key="1">
    <citation type="submission" date="2016-11" db="EMBL/GenBank/DDBJ databases">
        <title>Mesorhizobium oceanicum sp. nov., isolated from deep seawater in South China Sea.</title>
        <authorList>
            <person name="Fu G.-Y."/>
        </authorList>
    </citation>
    <scope>NUCLEOTIDE SEQUENCE [LARGE SCALE GENOMIC DNA]</scope>
    <source>
        <strain evidence="9">B7</strain>
    </source>
</reference>
<proteinExistence type="predicted"/>
<dbReference type="RefSeq" id="WP_072604714.1">
    <property type="nucleotide sequence ID" value="NZ_CP018171.1"/>
</dbReference>
<dbReference type="STRING" id="1670800.BSQ44_12790"/>
<feature type="transmembrane region" description="Helical" evidence="7">
    <location>
        <begin position="56"/>
        <end position="89"/>
    </location>
</feature>
<evidence type="ECO:0000313" key="8">
    <source>
        <dbReference type="EMBL" id="APH72141.1"/>
    </source>
</evidence>
<dbReference type="PANTHER" id="PTHR30482:SF4">
    <property type="entry name" value="SLR1201 PROTEIN"/>
    <property type="match status" value="1"/>
</dbReference>
<gene>
    <name evidence="8" type="ORF">BSQ44_12790</name>
</gene>
<keyword evidence="3 7" id="KW-0812">Transmembrane</keyword>
<dbReference type="EMBL" id="CP018171">
    <property type="protein sequence ID" value="APH72141.1"/>
    <property type="molecule type" value="Genomic_DNA"/>
</dbReference>
<feature type="transmembrane region" description="Helical" evidence="7">
    <location>
        <begin position="15"/>
        <end position="36"/>
    </location>
</feature>
<protein>
    <submittedName>
        <fullName evidence="8">Urea ABC transporter permease subunit UrtC</fullName>
    </submittedName>
</protein>